<keyword evidence="2" id="KW-1185">Reference proteome</keyword>
<dbReference type="AlphaFoldDB" id="A0A8J4U0M8"/>
<dbReference type="EMBL" id="QNUK01001272">
    <property type="protein sequence ID" value="KAF5884932.1"/>
    <property type="molecule type" value="Genomic_DNA"/>
</dbReference>
<comment type="caution">
    <text evidence="1">The sequence shown here is derived from an EMBL/GenBank/DDBJ whole genome shotgun (WGS) entry which is preliminary data.</text>
</comment>
<accession>A0A8J4U0M8</accession>
<dbReference type="Proteomes" id="UP000727407">
    <property type="component" value="Unassembled WGS sequence"/>
</dbReference>
<proteinExistence type="predicted"/>
<protein>
    <submittedName>
        <fullName evidence="1">H-2 class I histocompatibility antigen, K-K alpha chain-like</fullName>
    </submittedName>
</protein>
<feature type="non-terminal residue" evidence="1">
    <location>
        <position position="64"/>
    </location>
</feature>
<sequence>MLMSSSVRPDEAPPSFLTLVSSCAGQLAVTYDLFALTGDPCTRSHATPFCPDRAMATPQPPLLR</sequence>
<organism evidence="1 2">
    <name type="scientific">Clarias magur</name>
    <name type="common">Asian catfish</name>
    <name type="synonym">Macropteronotus magur</name>
    <dbReference type="NCBI Taxonomy" id="1594786"/>
    <lineage>
        <taxon>Eukaryota</taxon>
        <taxon>Metazoa</taxon>
        <taxon>Chordata</taxon>
        <taxon>Craniata</taxon>
        <taxon>Vertebrata</taxon>
        <taxon>Euteleostomi</taxon>
        <taxon>Actinopterygii</taxon>
        <taxon>Neopterygii</taxon>
        <taxon>Teleostei</taxon>
        <taxon>Ostariophysi</taxon>
        <taxon>Siluriformes</taxon>
        <taxon>Clariidae</taxon>
        <taxon>Clarias</taxon>
    </lineage>
</organism>
<evidence type="ECO:0000313" key="2">
    <source>
        <dbReference type="Proteomes" id="UP000727407"/>
    </source>
</evidence>
<name>A0A8J4U0M8_CLAMG</name>
<evidence type="ECO:0000313" key="1">
    <source>
        <dbReference type="EMBL" id="KAF5884932.1"/>
    </source>
</evidence>
<reference evidence="1" key="1">
    <citation type="submission" date="2020-07" db="EMBL/GenBank/DDBJ databases">
        <title>Clarias magur genome sequencing, assembly and annotation.</title>
        <authorList>
            <person name="Kushwaha B."/>
            <person name="Kumar R."/>
            <person name="Das P."/>
            <person name="Joshi C.G."/>
            <person name="Kumar D."/>
            <person name="Nagpure N.S."/>
            <person name="Pandey M."/>
            <person name="Agarwal S."/>
            <person name="Srivastava S."/>
            <person name="Singh M."/>
            <person name="Sahoo L."/>
            <person name="Jayasankar P."/>
            <person name="Meher P.K."/>
            <person name="Koringa P.G."/>
            <person name="Iquebal M.A."/>
            <person name="Das S.P."/>
            <person name="Bit A."/>
            <person name="Patnaik S."/>
            <person name="Patel N."/>
            <person name="Shah T.M."/>
            <person name="Hinsu A."/>
            <person name="Jena J.K."/>
        </authorList>
    </citation>
    <scope>NUCLEOTIDE SEQUENCE</scope>
    <source>
        <strain evidence="1">CIFAMagur01</strain>
        <tissue evidence="1">Testis</tissue>
    </source>
</reference>
<gene>
    <name evidence="1" type="ORF">DAT39_022787</name>
</gene>